<dbReference type="AlphaFoldDB" id="A0A803TVS9"/>
<accession>A0A803TVS9</accession>
<dbReference type="PROSITE" id="PS51186">
    <property type="entry name" value="GNAT"/>
    <property type="match status" value="1"/>
</dbReference>
<organism evidence="5 6">
    <name type="scientific">Anolis carolinensis</name>
    <name type="common">Green anole</name>
    <name type="synonym">American chameleon</name>
    <dbReference type="NCBI Taxonomy" id="28377"/>
    <lineage>
        <taxon>Eukaryota</taxon>
        <taxon>Metazoa</taxon>
        <taxon>Chordata</taxon>
        <taxon>Craniata</taxon>
        <taxon>Vertebrata</taxon>
        <taxon>Euteleostomi</taxon>
        <taxon>Lepidosauria</taxon>
        <taxon>Squamata</taxon>
        <taxon>Bifurcata</taxon>
        <taxon>Unidentata</taxon>
        <taxon>Episquamata</taxon>
        <taxon>Toxicofera</taxon>
        <taxon>Iguania</taxon>
        <taxon>Dactyloidae</taxon>
        <taxon>Anolis</taxon>
    </lineage>
</organism>
<sequence length="256" mass="29250">RLGGVQGVYFPQTPPVFTFGHIEYLLVVDSWPEFKTVLTPLCYLLQVIKNKLDFYANLHAAFYSDMDSCQALLENEDSIDWGRAFQMQGEYRQLKNKHLGWIAFCLLTHPYLFLFFRFKSDLLHFGTLKPSHASSLNDVWDFGGNDRSLCYLESLIRNFPSACLLDKEGQLAAWCLIDPYGCLTHGYTFPQYRGQGWIGLILQNLGRQMHALGFPLYAAVLAENEPSIRSLLNQGFHILPGTYYTLISTPVPNPKH</sequence>
<evidence type="ECO:0000313" key="6">
    <source>
        <dbReference type="Proteomes" id="UP000001646"/>
    </source>
</evidence>
<name>A0A803TVS9_ANOCA</name>
<dbReference type="InParanoid" id="A0A803TVS9"/>
<dbReference type="GO" id="GO:0016410">
    <property type="term" value="F:N-acyltransferase activity"/>
    <property type="evidence" value="ECO:0000318"/>
    <property type="project" value="GO_Central"/>
</dbReference>
<dbReference type="GO" id="GO:0005739">
    <property type="term" value="C:mitochondrion"/>
    <property type="evidence" value="ECO:0007669"/>
    <property type="project" value="InterPro"/>
</dbReference>
<evidence type="ECO:0000259" key="4">
    <source>
        <dbReference type="PROSITE" id="PS51186"/>
    </source>
</evidence>
<feature type="domain" description="N-acetyltransferase" evidence="4">
    <location>
        <begin position="126"/>
        <end position="252"/>
    </location>
</feature>
<dbReference type="InterPro" id="IPR000182">
    <property type="entry name" value="GNAT_dom"/>
</dbReference>
<keyword evidence="2 3" id="KW-0012">Acyltransferase</keyword>
<dbReference type="GO" id="GO:0047961">
    <property type="term" value="F:glycine N-acyltransferase activity"/>
    <property type="evidence" value="ECO:0007669"/>
    <property type="project" value="InterPro"/>
</dbReference>
<proteinExistence type="inferred from homology"/>
<dbReference type="GeneTree" id="ENSGT00950000183133"/>
<evidence type="ECO:0000256" key="2">
    <source>
        <dbReference type="ARBA" id="ARBA00023315"/>
    </source>
</evidence>
<dbReference type="PANTHER" id="PTHR15298:SF1">
    <property type="entry name" value="GLYCINE N-ACYLTRANSFERASE-LIKE PROTEIN"/>
    <property type="match status" value="1"/>
</dbReference>
<evidence type="ECO:0000256" key="3">
    <source>
        <dbReference type="RuleBase" id="RU368002"/>
    </source>
</evidence>
<dbReference type="InterPro" id="IPR010313">
    <property type="entry name" value="Glycine_N-acyltransferase"/>
</dbReference>
<dbReference type="EC" id="2.3.1.-" evidence="3"/>
<protein>
    <recommendedName>
        <fullName evidence="3">Glycine N-acyltransferase-like protein</fullName>
        <ecNumber evidence="3">2.3.1.-</ecNumber>
    </recommendedName>
</protein>
<reference evidence="5" key="3">
    <citation type="submission" date="2025-09" db="UniProtKB">
        <authorList>
            <consortium name="Ensembl"/>
        </authorList>
    </citation>
    <scope>IDENTIFICATION</scope>
</reference>
<evidence type="ECO:0000313" key="5">
    <source>
        <dbReference type="Ensembl" id="ENSACAP00000039319.1"/>
    </source>
</evidence>
<comment type="similarity">
    <text evidence="3">Belongs to the glycine N-acyltransferase family.</text>
</comment>
<keyword evidence="6" id="KW-1185">Reference proteome</keyword>
<dbReference type="Gene3D" id="3.40.630.30">
    <property type="match status" value="1"/>
</dbReference>
<reference evidence="5 6" key="1">
    <citation type="submission" date="2009-12" db="EMBL/GenBank/DDBJ databases">
        <title>The Genome Sequence of Anolis carolinensis (Green Anole Lizard).</title>
        <authorList>
            <consortium name="The Genome Sequencing Platform"/>
            <person name="Di Palma F."/>
            <person name="Alfoldi J."/>
            <person name="Heiman D."/>
            <person name="Young S."/>
            <person name="Grabherr M."/>
            <person name="Johnson J."/>
            <person name="Lander E.S."/>
            <person name="Lindblad-Toh K."/>
        </authorList>
    </citation>
    <scope>NUCLEOTIDE SEQUENCE [LARGE SCALE GENOMIC DNA]</scope>
    <source>
        <strain evidence="5 6">JBL SC #1</strain>
    </source>
</reference>
<keyword evidence="1 3" id="KW-0808">Transferase</keyword>
<dbReference type="SUPFAM" id="SSF55729">
    <property type="entry name" value="Acyl-CoA N-acyltransferases (Nat)"/>
    <property type="match status" value="1"/>
</dbReference>
<dbReference type="InterPro" id="IPR016181">
    <property type="entry name" value="Acyl_CoA_acyltransferase"/>
</dbReference>
<dbReference type="InterPro" id="IPR013652">
    <property type="entry name" value="Glycine_N-acyltransferase_C"/>
</dbReference>
<dbReference type="Pfam" id="PF06021">
    <property type="entry name" value="Gly_acyl_tr_N"/>
    <property type="match status" value="2"/>
</dbReference>
<dbReference type="Pfam" id="PF08444">
    <property type="entry name" value="Gly_acyl_tr_C"/>
    <property type="match status" value="1"/>
</dbReference>
<evidence type="ECO:0000256" key="1">
    <source>
        <dbReference type="ARBA" id="ARBA00022679"/>
    </source>
</evidence>
<dbReference type="PANTHER" id="PTHR15298">
    <property type="entry name" value="L-COA N-ACYLTRANSFERASE-RELATED"/>
    <property type="match status" value="1"/>
</dbReference>
<reference evidence="5" key="2">
    <citation type="submission" date="2025-08" db="UniProtKB">
        <authorList>
            <consortium name="Ensembl"/>
        </authorList>
    </citation>
    <scope>IDENTIFICATION</scope>
</reference>
<dbReference type="Ensembl" id="ENSACAT00000047154.1">
    <property type="protein sequence ID" value="ENSACAP00000039319.1"/>
    <property type="gene ID" value="ENSACAG00000044604.1"/>
</dbReference>
<dbReference type="Proteomes" id="UP000001646">
    <property type="component" value="Chromosome 1"/>
</dbReference>
<dbReference type="InterPro" id="IPR015938">
    <property type="entry name" value="Glycine_N-acyltransferase_N"/>
</dbReference>